<name>A0A2S4KSC4_9HYPO</name>
<evidence type="ECO:0000313" key="2">
    <source>
        <dbReference type="Proteomes" id="UP000237481"/>
    </source>
</evidence>
<keyword evidence="2" id="KW-1185">Reference proteome</keyword>
<sequence length="141" mass="15367">MPEFRIFPDRAHVIDTVQNSSIQDKSIPKQDAVEVGAVLSFPRGSTVFRDDIAGAVEQHGAAALWPIDSSPPSSAIFSTRTDRFALETGSPAQSIEHDDQKTEFPYSVTTPRGIIRADKMVHCTNGFAASLIPNLIGRLYP</sequence>
<evidence type="ECO:0008006" key="3">
    <source>
        <dbReference type="Google" id="ProtNLM"/>
    </source>
</evidence>
<proteinExistence type="predicted"/>
<gene>
    <name evidence="1" type="ORF">TPAR_06718</name>
</gene>
<dbReference type="AlphaFoldDB" id="A0A2S4KSC4"/>
<evidence type="ECO:0000313" key="1">
    <source>
        <dbReference type="EMBL" id="POR33086.1"/>
    </source>
</evidence>
<reference evidence="1 2" key="1">
    <citation type="submission" date="2018-01" db="EMBL/GenBank/DDBJ databases">
        <title>Harnessing the power of phylogenomics to disentangle the directionality and signatures of interkingdom host jumping in the parasitic fungal genus Tolypocladium.</title>
        <authorList>
            <person name="Quandt C.A."/>
            <person name="Patterson W."/>
            <person name="Spatafora J.W."/>
        </authorList>
    </citation>
    <scope>NUCLEOTIDE SEQUENCE [LARGE SCALE GENOMIC DNA]</scope>
    <source>
        <strain evidence="1 2">NRBC 100945</strain>
    </source>
</reference>
<dbReference type="OrthoDB" id="512662at2759"/>
<accession>A0A2S4KSC4</accession>
<dbReference type="Proteomes" id="UP000237481">
    <property type="component" value="Unassembled WGS sequence"/>
</dbReference>
<protein>
    <recommendedName>
        <fullName evidence="3">FAD dependent oxidoreductase domain-containing protein</fullName>
    </recommendedName>
</protein>
<dbReference type="EMBL" id="PKSG01000748">
    <property type="protein sequence ID" value="POR33086.1"/>
    <property type="molecule type" value="Genomic_DNA"/>
</dbReference>
<dbReference type="STRING" id="94208.A0A2S4KSC4"/>
<comment type="caution">
    <text evidence="1">The sequence shown here is derived from an EMBL/GenBank/DDBJ whole genome shotgun (WGS) entry which is preliminary data.</text>
</comment>
<organism evidence="1 2">
    <name type="scientific">Tolypocladium paradoxum</name>
    <dbReference type="NCBI Taxonomy" id="94208"/>
    <lineage>
        <taxon>Eukaryota</taxon>
        <taxon>Fungi</taxon>
        <taxon>Dikarya</taxon>
        <taxon>Ascomycota</taxon>
        <taxon>Pezizomycotina</taxon>
        <taxon>Sordariomycetes</taxon>
        <taxon>Hypocreomycetidae</taxon>
        <taxon>Hypocreales</taxon>
        <taxon>Ophiocordycipitaceae</taxon>
        <taxon>Tolypocladium</taxon>
    </lineage>
</organism>